<evidence type="ECO:0000313" key="3">
    <source>
        <dbReference type="Proteomes" id="UP000198668"/>
    </source>
</evidence>
<keyword evidence="3" id="KW-1185">Reference proteome</keyword>
<sequence>MDISNIKANEVDATRGIRYGEESAPVKVLEFINLNCPYCKQWYEESREVLNRYVNEGKVQRIIKLFDKEKPSLRKGNVVHHYMDYNNPGRAIEEMDYFFAHQDEWGALDEAKIGEYVEEKRGLLYHPIEDEIQGIIQEAERANVVFVPTIFIGDHIFDEHMTPQELEEIIEKELLK</sequence>
<proteinExistence type="predicted"/>
<feature type="domain" description="Thioredoxin-like fold" evidence="1">
    <location>
        <begin position="15"/>
        <end position="172"/>
    </location>
</feature>
<evidence type="ECO:0000313" key="2">
    <source>
        <dbReference type="EMBL" id="SFH68437.1"/>
    </source>
</evidence>
<dbReference type="AlphaFoldDB" id="A0A1I3C1K6"/>
<dbReference type="EMBL" id="FOQE01000012">
    <property type="protein sequence ID" value="SFH68437.1"/>
    <property type="molecule type" value="Genomic_DNA"/>
</dbReference>
<dbReference type="SUPFAM" id="SSF52833">
    <property type="entry name" value="Thioredoxin-like"/>
    <property type="match status" value="1"/>
</dbReference>
<protein>
    <submittedName>
        <fullName evidence="2">Protein-disulfide isomerase</fullName>
    </submittedName>
</protein>
<dbReference type="RefSeq" id="WP_047389994.1">
    <property type="nucleotide sequence ID" value="NZ_FOQE01000012.1"/>
</dbReference>
<dbReference type="Gene3D" id="1.10.1200.90">
    <property type="entry name" value="DsbA-like domain"/>
    <property type="match status" value="1"/>
</dbReference>
<keyword evidence="2" id="KW-0413">Isomerase</keyword>
<dbReference type="GO" id="GO:0016853">
    <property type="term" value="F:isomerase activity"/>
    <property type="evidence" value="ECO:0007669"/>
    <property type="project" value="UniProtKB-KW"/>
</dbReference>
<gene>
    <name evidence="2" type="ORF">SAMN04489868_11219</name>
</gene>
<dbReference type="OrthoDB" id="117402at2"/>
<dbReference type="Proteomes" id="UP000198668">
    <property type="component" value="Unassembled WGS sequence"/>
</dbReference>
<accession>A0A1I3C1K6</accession>
<dbReference type="InterPro" id="IPR036249">
    <property type="entry name" value="Thioredoxin-like_sf"/>
</dbReference>
<reference evidence="2 3" key="1">
    <citation type="submission" date="2016-10" db="EMBL/GenBank/DDBJ databases">
        <authorList>
            <person name="de Groot N.N."/>
        </authorList>
    </citation>
    <scope>NUCLEOTIDE SEQUENCE [LARGE SCALE GENOMIC DNA]</scope>
    <source>
        <strain evidence="2 3">DSM 27630</strain>
    </source>
</reference>
<name>A0A1I3C1K6_9LACT</name>
<dbReference type="Pfam" id="PF13462">
    <property type="entry name" value="Thioredoxin_4"/>
    <property type="match status" value="1"/>
</dbReference>
<dbReference type="Gene3D" id="3.40.30.10">
    <property type="entry name" value="Glutaredoxin"/>
    <property type="match status" value="1"/>
</dbReference>
<dbReference type="InterPro" id="IPR012336">
    <property type="entry name" value="Thioredoxin-like_fold"/>
</dbReference>
<evidence type="ECO:0000259" key="1">
    <source>
        <dbReference type="Pfam" id="PF13462"/>
    </source>
</evidence>
<organism evidence="2 3">
    <name type="scientific">Pisciglobus halotolerans</name>
    <dbReference type="NCBI Taxonomy" id="745365"/>
    <lineage>
        <taxon>Bacteria</taxon>
        <taxon>Bacillati</taxon>
        <taxon>Bacillota</taxon>
        <taxon>Bacilli</taxon>
        <taxon>Lactobacillales</taxon>
        <taxon>Carnobacteriaceae</taxon>
    </lineage>
</organism>